<evidence type="ECO:0000313" key="1">
    <source>
        <dbReference type="EMBL" id="KAI3905822.1"/>
    </source>
</evidence>
<evidence type="ECO:0000313" key="2">
    <source>
        <dbReference type="Proteomes" id="UP001202328"/>
    </source>
</evidence>
<dbReference type="AlphaFoldDB" id="A0AAD4SFZ4"/>
<dbReference type="Proteomes" id="UP001202328">
    <property type="component" value="Unassembled WGS sequence"/>
</dbReference>
<comment type="caution">
    <text evidence="1">The sequence shown here is derived from an EMBL/GenBank/DDBJ whole genome shotgun (WGS) entry which is preliminary data.</text>
</comment>
<protein>
    <submittedName>
        <fullName evidence="1">Uncharacterized protein</fullName>
    </submittedName>
</protein>
<organism evidence="1 2">
    <name type="scientific">Papaver atlanticum</name>
    <dbReference type="NCBI Taxonomy" id="357466"/>
    <lineage>
        <taxon>Eukaryota</taxon>
        <taxon>Viridiplantae</taxon>
        <taxon>Streptophyta</taxon>
        <taxon>Embryophyta</taxon>
        <taxon>Tracheophyta</taxon>
        <taxon>Spermatophyta</taxon>
        <taxon>Magnoliopsida</taxon>
        <taxon>Ranunculales</taxon>
        <taxon>Papaveraceae</taxon>
        <taxon>Papaveroideae</taxon>
        <taxon>Papaver</taxon>
    </lineage>
</organism>
<sequence length="123" mass="13956">MKLLNSRWYVWEGKNTSKVYHLQRFSPQARRSSECLSKILNRKNEGSNHAELFCVGGIGINLLEIDYSGPPRLVCHLDKYRSVVLVLGRTQIGATIPSLKKKAFEASTHISINILVVLQRMAF</sequence>
<reference evidence="1" key="1">
    <citation type="submission" date="2022-04" db="EMBL/GenBank/DDBJ databases">
        <title>A functionally conserved STORR gene fusion in Papaver species that diverged 16.8 million years ago.</title>
        <authorList>
            <person name="Catania T."/>
        </authorList>
    </citation>
    <scope>NUCLEOTIDE SEQUENCE</scope>
    <source>
        <strain evidence="1">S-188037</strain>
    </source>
</reference>
<dbReference type="EMBL" id="JAJJMB010010911">
    <property type="protein sequence ID" value="KAI3905822.1"/>
    <property type="molecule type" value="Genomic_DNA"/>
</dbReference>
<accession>A0AAD4SFZ4</accession>
<proteinExistence type="predicted"/>
<keyword evidence="2" id="KW-1185">Reference proteome</keyword>
<gene>
    <name evidence="1" type="ORF">MKW98_006456</name>
</gene>
<name>A0AAD4SFZ4_9MAGN</name>